<reference evidence="1 2" key="1">
    <citation type="journal article" date="2016" name="Nat. Commun.">
        <title>Thousands of microbial genomes shed light on interconnected biogeochemical processes in an aquifer system.</title>
        <authorList>
            <person name="Anantharaman K."/>
            <person name="Brown C.T."/>
            <person name="Hug L.A."/>
            <person name="Sharon I."/>
            <person name="Castelle C.J."/>
            <person name="Probst A.J."/>
            <person name="Thomas B.C."/>
            <person name="Singh A."/>
            <person name="Wilkins M.J."/>
            <person name="Karaoz U."/>
            <person name="Brodie E.L."/>
            <person name="Williams K.H."/>
            <person name="Hubbard S.S."/>
            <person name="Banfield J.F."/>
        </authorList>
    </citation>
    <scope>NUCLEOTIDE SEQUENCE [LARGE SCALE GENOMIC DNA]</scope>
</reference>
<dbReference type="AlphaFoldDB" id="A0A1F7I9M5"/>
<evidence type="ECO:0000313" key="2">
    <source>
        <dbReference type="Proteomes" id="UP000179024"/>
    </source>
</evidence>
<dbReference type="EMBL" id="MGAE01000007">
    <property type="protein sequence ID" value="OGK40022.1"/>
    <property type="molecule type" value="Genomic_DNA"/>
</dbReference>
<sequence length="445" mass="49295">MTAEAGDRSRTIATGPHILRSTELAPLTYEAPIEHIGEIPVTYGAEGEYLSTRKLKKPYDDLAAQGIITPEQEIQRYLIANAGFNGRWVFPGNYRVESDEEQERAARRTARTAIRLLNDRDWGGADIMYIGSITVSNDMPQRVVEIMAKEGFSVGEARFYALACASTGVATVNFAREHQGEDVSALIIGQNSLSGDRVDPNNPQITATFGNGVGGLALNGREIRHHGGHTKVIRDEKGAICVPSLYHLPDVFDRTPPPDWVEVDPNAENVFAYDTSGNMMMIMPIPAEGAQYATVDPIESVRCFSKSSAEPLMMTLIEWYEAHTDSLLGTGLAHQATKQTLEGILRYAWKNYIRVDQKIGMSKVDHIPQLRGMSKEKFNTMFPFMMNKRGVRMSNFSDGTWIVPLAEMGKRGMIKPGVPFPNFVYGVGLTISADILEFLQQNSRS</sequence>
<comment type="caution">
    <text evidence="1">The sequence shown here is derived from an EMBL/GenBank/DDBJ whole genome shotgun (WGS) entry which is preliminary data.</text>
</comment>
<evidence type="ECO:0000313" key="1">
    <source>
        <dbReference type="EMBL" id="OGK40022.1"/>
    </source>
</evidence>
<organism evidence="1 2">
    <name type="scientific">Candidatus Roizmanbacteria bacterium RIFCSPHIGHO2_12_FULL_44_10</name>
    <dbReference type="NCBI Taxonomy" id="1802054"/>
    <lineage>
        <taxon>Bacteria</taxon>
        <taxon>Candidatus Roizmaniibacteriota</taxon>
    </lineage>
</organism>
<accession>A0A1F7I9M5</accession>
<gene>
    <name evidence="1" type="ORF">A3F34_00870</name>
</gene>
<dbReference type="Proteomes" id="UP000179024">
    <property type="component" value="Unassembled WGS sequence"/>
</dbReference>
<protein>
    <submittedName>
        <fullName evidence="1">Uncharacterized protein</fullName>
    </submittedName>
</protein>
<proteinExistence type="predicted"/>
<name>A0A1F7I9M5_9BACT</name>